<reference evidence="4 5" key="1">
    <citation type="journal article" date="2018" name="Microbiome">
        <title>Fine metagenomic profile of the Mediterranean stratified and mixed water columns revealed by assembly and recruitment.</title>
        <authorList>
            <person name="Haro-Moreno J.M."/>
            <person name="Lopez-Perez M."/>
            <person name="De La Torre J.R."/>
            <person name="Picazo A."/>
            <person name="Camacho A."/>
            <person name="Rodriguez-Valera F."/>
        </authorList>
    </citation>
    <scope>NUCLEOTIDE SEQUENCE [LARGE SCALE GENOMIC DNA]</scope>
    <source>
        <strain evidence="4">MED-G83</strain>
    </source>
</reference>
<gene>
    <name evidence="4" type="ORF">DBW97_02245</name>
</gene>
<dbReference type="InterPro" id="IPR002347">
    <property type="entry name" value="SDR_fam"/>
</dbReference>
<keyword evidence="2" id="KW-0560">Oxidoreductase</keyword>
<dbReference type="SUPFAM" id="SSF51735">
    <property type="entry name" value="NAD(P)-binding Rossmann-fold domains"/>
    <property type="match status" value="1"/>
</dbReference>
<dbReference type="PANTHER" id="PTHR42760">
    <property type="entry name" value="SHORT-CHAIN DEHYDROGENASES/REDUCTASES FAMILY MEMBER"/>
    <property type="match status" value="1"/>
</dbReference>
<name>A0A368BQ91_9GAMM</name>
<evidence type="ECO:0000313" key="5">
    <source>
        <dbReference type="Proteomes" id="UP000252147"/>
    </source>
</evidence>
<dbReference type="GO" id="GO:0016616">
    <property type="term" value="F:oxidoreductase activity, acting on the CH-OH group of donors, NAD or NADP as acceptor"/>
    <property type="evidence" value="ECO:0007669"/>
    <property type="project" value="TreeGrafter"/>
</dbReference>
<dbReference type="InterPro" id="IPR020904">
    <property type="entry name" value="Sc_DH/Rdtase_CS"/>
</dbReference>
<dbReference type="SMART" id="SM00822">
    <property type="entry name" value="PKS_KR"/>
    <property type="match status" value="1"/>
</dbReference>
<dbReference type="FunFam" id="3.40.50.720:FF:000173">
    <property type="entry name" value="3-oxoacyl-[acyl-carrier protein] reductase"/>
    <property type="match status" value="1"/>
</dbReference>
<dbReference type="NCBIfam" id="NF009466">
    <property type="entry name" value="PRK12826.1-2"/>
    <property type="match status" value="1"/>
</dbReference>
<comment type="similarity">
    <text evidence="1">Belongs to the short-chain dehydrogenases/reductases (SDR) family.</text>
</comment>
<comment type="caution">
    <text evidence="4">The sequence shown here is derived from an EMBL/GenBank/DDBJ whole genome shotgun (WGS) entry which is preliminary data.</text>
</comment>
<sequence length="233" mass="25208">MDKNRVLITGGSRGIGQGLCDAFLSDGYEVLATCRDASQMTSKDKNLIYESLDISNPISLEQFKSVVDDFKPSVLINNAGITKDNIFLRMSDEEWTEVVNTNLTGTFRVTKLVAKLMLKAKWGRIINISSISGIMGNPGQTNYSASKAGIDGFTRSLAKELGARNITVNSISPGFIETDMTKGLIDEILIKKIPLGRAGQVSDIASIALFLASEKANYITGQTLVVDGGLFMK</sequence>
<evidence type="ECO:0000256" key="1">
    <source>
        <dbReference type="ARBA" id="ARBA00006484"/>
    </source>
</evidence>
<accession>A0A368BQ91</accession>
<dbReference type="PROSITE" id="PS00061">
    <property type="entry name" value="ADH_SHORT"/>
    <property type="match status" value="1"/>
</dbReference>
<dbReference type="EMBL" id="QOPD01000002">
    <property type="protein sequence ID" value="RCL38856.1"/>
    <property type="molecule type" value="Genomic_DNA"/>
</dbReference>
<evidence type="ECO:0000256" key="2">
    <source>
        <dbReference type="ARBA" id="ARBA00023002"/>
    </source>
</evidence>
<dbReference type="Proteomes" id="UP000252147">
    <property type="component" value="Unassembled WGS sequence"/>
</dbReference>
<proteinExistence type="inferred from homology"/>
<dbReference type="InterPro" id="IPR036291">
    <property type="entry name" value="NAD(P)-bd_dom_sf"/>
</dbReference>
<dbReference type="PANTHER" id="PTHR42760:SF40">
    <property type="entry name" value="3-OXOACYL-[ACYL-CARRIER-PROTEIN] REDUCTASE, CHLOROPLASTIC"/>
    <property type="match status" value="1"/>
</dbReference>
<dbReference type="AlphaFoldDB" id="A0A368BQ91"/>
<dbReference type="InterPro" id="IPR057326">
    <property type="entry name" value="KR_dom"/>
</dbReference>
<organism evidence="4 5">
    <name type="scientific">SAR86 cluster bacterium</name>
    <dbReference type="NCBI Taxonomy" id="2030880"/>
    <lineage>
        <taxon>Bacteria</taxon>
        <taxon>Pseudomonadati</taxon>
        <taxon>Pseudomonadota</taxon>
        <taxon>Gammaproteobacteria</taxon>
        <taxon>SAR86 cluster</taxon>
    </lineage>
</organism>
<dbReference type="Pfam" id="PF13561">
    <property type="entry name" value="adh_short_C2"/>
    <property type="match status" value="1"/>
</dbReference>
<protein>
    <submittedName>
        <fullName evidence="4">SDR family NAD(P)-dependent oxidoreductase</fullName>
    </submittedName>
</protein>
<evidence type="ECO:0000259" key="3">
    <source>
        <dbReference type="SMART" id="SM00822"/>
    </source>
</evidence>
<dbReference type="Gene3D" id="3.40.50.720">
    <property type="entry name" value="NAD(P)-binding Rossmann-like Domain"/>
    <property type="match status" value="1"/>
</dbReference>
<dbReference type="GO" id="GO:0030497">
    <property type="term" value="P:fatty acid elongation"/>
    <property type="evidence" value="ECO:0007669"/>
    <property type="project" value="TreeGrafter"/>
</dbReference>
<dbReference type="PRINTS" id="PR00080">
    <property type="entry name" value="SDRFAMILY"/>
</dbReference>
<evidence type="ECO:0000313" key="4">
    <source>
        <dbReference type="EMBL" id="RCL38856.1"/>
    </source>
</evidence>
<feature type="domain" description="Ketoreductase" evidence="3">
    <location>
        <begin position="4"/>
        <end position="174"/>
    </location>
</feature>
<dbReference type="PRINTS" id="PR00081">
    <property type="entry name" value="GDHRDH"/>
</dbReference>